<evidence type="ECO:0000313" key="8">
    <source>
        <dbReference type="EMBL" id="KXN69440.1"/>
    </source>
</evidence>
<keyword evidence="2" id="KW-0813">Transport</keyword>
<evidence type="ECO:0000256" key="5">
    <source>
        <dbReference type="ARBA" id="ARBA00023136"/>
    </source>
</evidence>
<feature type="transmembrane region" description="Helical" evidence="6">
    <location>
        <begin position="371"/>
        <end position="392"/>
    </location>
</feature>
<dbReference type="AlphaFoldDB" id="A0A137P344"/>
<gene>
    <name evidence="8" type="ORF">CONCODRAFT_40611</name>
</gene>
<dbReference type="PROSITE" id="PS50850">
    <property type="entry name" value="MFS"/>
    <property type="match status" value="1"/>
</dbReference>
<organism evidence="8 9">
    <name type="scientific">Conidiobolus coronatus (strain ATCC 28846 / CBS 209.66 / NRRL 28638)</name>
    <name type="common">Delacroixia coronata</name>
    <dbReference type="NCBI Taxonomy" id="796925"/>
    <lineage>
        <taxon>Eukaryota</taxon>
        <taxon>Fungi</taxon>
        <taxon>Fungi incertae sedis</taxon>
        <taxon>Zoopagomycota</taxon>
        <taxon>Entomophthoromycotina</taxon>
        <taxon>Entomophthoromycetes</taxon>
        <taxon>Entomophthorales</taxon>
        <taxon>Ancylistaceae</taxon>
        <taxon>Conidiobolus</taxon>
    </lineage>
</organism>
<feature type="transmembrane region" description="Helical" evidence="6">
    <location>
        <begin position="51"/>
        <end position="69"/>
    </location>
</feature>
<feature type="transmembrane region" description="Helical" evidence="6">
    <location>
        <begin position="209"/>
        <end position="230"/>
    </location>
</feature>
<evidence type="ECO:0000256" key="2">
    <source>
        <dbReference type="ARBA" id="ARBA00022448"/>
    </source>
</evidence>
<dbReference type="PANTHER" id="PTHR43791:SF36">
    <property type="entry name" value="TRANSPORTER, PUTATIVE (AFU_ORTHOLOGUE AFUA_6G08340)-RELATED"/>
    <property type="match status" value="1"/>
</dbReference>
<reference evidence="8 9" key="1">
    <citation type="journal article" date="2015" name="Genome Biol. Evol.">
        <title>Phylogenomic analyses indicate that early fungi evolved digesting cell walls of algal ancestors of land plants.</title>
        <authorList>
            <person name="Chang Y."/>
            <person name="Wang S."/>
            <person name="Sekimoto S."/>
            <person name="Aerts A.L."/>
            <person name="Choi C."/>
            <person name="Clum A."/>
            <person name="LaButti K.M."/>
            <person name="Lindquist E.A."/>
            <person name="Yee Ngan C."/>
            <person name="Ohm R.A."/>
            <person name="Salamov A.A."/>
            <person name="Grigoriev I.V."/>
            <person name="Spatafora J.W."/>
            <person name="Berbee M.L."/>
        </authorList>
    </citation>
    <scope>NUCLEOTIDE SEQUENCE [LARGE SCALE GENOMIC DNA]</scope>
    <source>
        <strain evidence="8 9">NRRL 28638</strain>
    </source>
</reference>
<feature type="transmembrane region" description="Helical" evidence="6">
    <location>
        <begin position="433"/>
        <end position="457"/>
    </location>
</feature>
<dbReference type="Proteomes" id="UP000070444">
    <property type="component" value="Unassembled WGS sequence"/>
</dbReference>
<feature type="domain" description="Major facilitator superfamily (MFS) profile" evidence="7">
    <location>
        <begin position="51"/>
        <end position="483"/>
    </location>
</feature>
<protein>
    <submittedName>
        <fullName evidence="8">MFS general substrate transporter</fullName>
    </submittedName>
</protein>
<evidence type="ECO:0000259" key="7">
    <source>
        <dbReference type="PROSITE" id="PS50850"/>
    </source>
</evidence>
<evidence type="ECO:0000256" key="1">
    <source>
        <dbReference type="ARBA" id="ARBA00004141"/>
    </source>
</evidence>
<dbReference type="InterPro" id="IPR011701">
    <property type="entry name" value="MFS"/>
</dbReference>
<dbReference type="STRING" id="796925.A0A137P344"/>
<feature type="transmembrane region" description="Helical" evidence="6">
    <location>
        <begin position="315"/>
        <end position="332"/>
    </location>
</feature>
<evidence type="ECO:0000256" key="6">
    <source>
        <dbReference type="SAM" id="Phobius"/>
    </source>
</evidence>
<dbReference type="FunFam" id="1.20.1250.20:FF:000013">
    <property type="entry name" value="MFS general substrate transporter"/>
    <property type="match status" value="1"/>
</dbReference>
<evidence type="ECO:0000256" key="4">
    <source>
        <dbReference type="ARBA" id="ARBA00022989"/>
    </source>
</evidence>
<evidence type="ECO:0000256" key="3">
    <source>
        <dbReference type="ARBA" id="ARBA00022692"/>
    </source>
</evidence>
<keyword evidence="3 6" id="KW-0812">Transmembrane</keyword>
<feature type="transmembrane region" description="Helical" evidence="6">
    <location>
        <begin position="404"/>
        <end position="421"/>
    </location>
</feature>
<feature type="transmembrane region" description="Helical" evidence="6">
    <location>
        <begin position="177"/>
        <end position="197"/>
    </location>
</feature>
<sequence>MSLSDNKLEKNIIVNEEDIITISNDFQLSDQQYKINQLELKRINRKIDLKLIPLVITSFLLSFLDRVNIGYARLYNLEADLGINQLEYSWTLSIFFIGYTMFDIPSNLMIKKWKPRLWISRIMITWGVISASSAAVYNFQGMLAARFFLGVAEAGLGPGLLFYMSCWYTRKEQAIRYSYFFAGNCLSAVIAGPLAFGVGKMDGLLGLKAWQWIFIIEGIPSIIFGFVILLSMPNSPSEAKWLTLEEKNFVLKQLRADNIESEDFNIDWKQFRESFLDYKTWLFVLLYFTLITPYHCMTQLLPTIIKSMGYSNQDTMLLTIPPYTLATIANILNSWHSDYKSERCFHQIFPLFLATSGYIILISVVDQTSKYIGACITVVGVLASFPIALAWFNNTLVGNTKSAISIAIVLCCANIGGAISGQMYTNAEAPKYFISNLICLSMIFINILISLILRFYLKRENSKLAHVELQSNTNVSNKFRYII</sequence>
<dbReference type="Gene3D" id="1.20.1250.20">
    <property type="entry name" value="MFS general substrate transporter like domains"/>
    <property type="match status" value="2"/>
</dbReference>
<keyword evidence="4 6" id="KW-1133">Transmembrane helix</keyword>
<dbReference type="OrthoDB" id="2985014at2759"/>
<feature type="transmembrane region" description="Helical" evidence="6">
    <location>
        <begin position="118"/>
        <end position="137"/>
    </location>
</feature>
<dbReference type="Pfam" id="PF07690">
    <property type="entry name" value="MFS_1"/>
    <property type="match status" value="1"/>
</dbReference>
<dbReference type="FunFam" id="1.20.1250.20:FF:000018">
    <property type="entry name" value="MFS transporter permease"/>
    <property type="match status" value="1"/>
</dbReference>
<feature type="transmembrane region" description="Helical" evidence="6">
    <location>
        <begin position="278"/>
        <end position="295"/>
    </location>
</feature>
<dbReference type="SUPFAM" id="SSF103473">
    <property type="entry name" value="MFS general substrate transporter"/>
    <property type="match status" value="1"/>
</dbReference>
<evidence type="ECO:0000313" key="9">
    <source>
        <dbReference type="Proteomes" id="UP000070444"/>
    </source>
</evidence>
<feature type="transmembrane region" description="Helical" evidence="6">
    <location>
        <begin position="344"/>
        <end position="365"/>
    </location>
</feature>
<feature type="transmembrane region" description="Helical" evidence="6">
    <location>
        <begin position="89"/>
        <end position="106"/>
    </location>
</feature>
<dbReference type="EMBL" id="KQ964534">
    <property type="protein sequence ID" value="KXN69440.1"/>
    <property type="molecule type" value="Genomic_DNA"/>
</dbReference>
<keyword evidence="5 6" id="KW-0472">Membrane</keyword>
<proteinExistence type="predicted"/>
<dbReference type="PANTHER" id="PTHR43791">
    <property type="entry name" value="PERMEASE-RELATED"/>
    <property type="match status" value="1"/>
</dbReference>
<keyword evidence="9" id="KW-1185">Reference proteome</keyword>
<feature type="transmembrane region" description="Helical" evidence="6">
    <location>
        <begin position="143"/>
        <end position="165"/>
    </location>
</feature>
<dbReference type="GO" id="GO:0022857">
    <property type="term" value="F:transmembrane transporter activity"/>
    <property type="evidence" value="ECO:0007669"/>
    <property type="project" value="InterPro"/>
</dbReference>
<comment type="subcellular location">
    <subcellularLocation>
        <location evidence="1">Membrane</location>
        <topology evidence="1">Multi-pass membrane protein</topology>
    </subcellularLocation>
</comment>
<dbReference type="InterPro" id="IPR020846">
    <property type="entry name" value="MFS_dom"/>
</dbReference>
<accession>A0A137P344</accession>
<dbReference type="GO" id="GO:0016020">
    <property type="term" value="C:membrane"/>
    <property type="evidence" value="ECO:0007669"/>
    <property type="project" value="UniProtKB-SubCell"/>
</dbReference>
<name>A0A137P344_CONC2</name>
<dbReference type="InterPro" id="IPR036259">
    <property type="entry name" value="MFS_trans_sf"/>
</dbReference>